<organism evidence="6 7">
    <name type="scientific">Toxoplasma gondii MAS</name>
    <dbReference type="NCBI Taxonomy" id="943118"/>
    <lineage>
        <taxon>Eukaryota</taxon>
        <taxon>Sar</taxon>
        <taxon>Alveolata</taxon>
        <taxon>Apicomplexa</taxon>
        <taxon>Conoidasida</taxon>
        <taxon>Coccidia</taxon>
        <taxon>Eucoccidiorida</taxon>
        <taxon>Eimeriorina</taxon>
        <taxon>Sarcocystidae</taxon>
        <taxon>Toxoplasma</taxon>
    </lineage>
</organism>
<accession>A0A086PX86</accession>
<evidence type="ECO:0000259" key="5">
    <source>
        <dbReference type="PROSITE" id="PS50290"/>
    </source>
</evidence>
<evidence type="ECO:0000256" key="3">
    <source>
        <dbReference type="ARBA" id="ARBA00022763"/>
    </source>
</evidence>
<reference evidence="6 7" key="1">
    <citation type="submission" date="2014-04" db="EMBL/GenBank/DDBJ databases">
        <authorList>
            <person name="Sibley D."/>
            <person name="Venepally P."/>
            <person name="Karamycheva S."/>
            <person name="Hadjithomas M."/>
            <person name="Khan A."/>
            <person name="Brunk B."/>
            <person name="Roos D."/>
            <person name="Caler E."/>
            <person name="Lorenzi H."/>
        </authorList>
    </citation>
    <scope>NUCLEOTIDE SEQUENCE [LARGE SCALE GENOMIC DNA]</scope>
    <source>
        <strain evidence="6 7">MAS</strain>
    </source>
</reference>
<evidence type="ECO:0000256" key="2">
    <source>
        <dbReference type="ARBA" id="ARBA00022527"/>
    </source>
</evidence>
<keyword evidence="6" id="KW-0808">Transferase</keyword>
<comment type="caution">
    <text evidence="6">The sequence shown here is derived from an EMBL/GenBank/DDBJ whole genome shotgun (WGS) entry which is preliminary data.</text>
</comment>
<dbReference type="GO" id="GO:0006281">
    <property type="term" value="P:DNA repair"/>
    <property type="evidence" value="ECO:0007669"/>
    <property type="project" value="TreeGrafter"/>
</dbReference>
<dbReference type="Gene3D" id="3.30.1010.10">
    <property type="entry name" value="Phosphatidylinositol 3-kinase Catalytic Subunit, Chain A, domain 4"/>
    <property type="match status" value="1"/>
</dbReference>
<name>A0A086PX86_TOXGO</name>
<dbReference type="PANTHER" id="PTHR11139">
    <property type="entry name" value="ATAXIA TELANGIECTASIA MUTATED ATM -RELATED"/>
    <property type="match status" value="1"/>
</dbReference>
<comment type="subcellular location">
    <subcellularLocation>
        <location evidence="1">Nucleus</location>
    </subcellularLocation>
</comment>
<sequence>MDEAIRKEDALHANQRYAELYEMMQSLSDPTSLAAPLPRVALPTLANLRLSPGDVGDVESLVEILSLSPEMQVFPSKQRPKKVTVVGSDGRTYSFLVKNERHGDLRKDSRTMDLAENVNVLLAHDPACRAKNLRLRTFSVVTLSEVSGMIEWVEGLTTMRRCVSSLYSESVPDFAQRSTEFFRAFQRAQERHDHQECYRIFTHLGLGRLPPVMQRLFFHWFNEDPARWYRARQNYAHTLALWSIFGYIIGLGDR</sequence>
<dbReference type="OrthoDB" id="339600at2759"/>
<evidence type="ECO:0000313" key="6">
    <source>
        <dbReference type="EMBL" id="KFH04968.1"/>
    </source>
</evidence>
<dbReference type="GO" id="GO:0000077">
    <property type="term" value="P:DNA damage checkpoint signaling"/>
    <property type="evidence" value="ECO:0007669"/>
    <property type="project" value="TreeGrafter"/>
</dbReference>
<dbReference type="GO" id="GO:0005634">
    <property type="term" value="C:nucleus"/>
    <property type="evidence" value="ECO:0007669"/>
    <property type="project" value="UniProtKB-SubCell"/>
</dbReference>
<keyword evidence="4" id="KW-0539">Nucleus</keyword>
<dbReference type="PROSITE" id="PS50290">
    <property type="entry name" value="PI3_4_KINASE_3"/>
    <property type="match status" value="1"/>
</dbReference>
<dbReference type="Proteomes" id="UP000028821">
    <property type="component" value="Unassembled WGS sequence"/>
</dbReference>
<dbReference type="Pfam" id="PF00454">
    <property type="entry name" value="PI3_PI4_kinase"/>
    <property type="match status" value="1"/>
</dbReference>
<dbReference type="GO" id="GO:0000723">
    <property type="term" value="P:telomere maintenance"/>
    <property type="evidence" value="ECO:0007669"/>
    <property type="project" value="TreeGrafter"/>
</dbReference>
<dbReference type="EMBL" id="AEXC02002462">
    <property type="protein sequence ID" value="KFH04968.1"/>
    <property type="molecule type" value="Genomic_DNA"/>
</dbReference>
<evidence type="ECO:0000313" key="7">
    <source>
        <dbReference type="Proteomes" id="UP000028821"/>
    </source>
</evidence>
<dbReference type="InterPro" id="IPR000403">
    <property type="entry name" value="PI3/4_kinase_cat_dom"/>
</dbReference>
<dbReference type="GO" id="GO:0004674">
    <property type="term" value="F:protein serine/threonine kinase activity"/>
    <property type="evidence" value="ECO:0007669"/>
    <property type="project" value="UniProtKB-KW"/>
</dbReference>
<keyword evidence="2" id="KW-0723">Serine/threonine-protein kinase</keyword>
<keyword evidence="3" id="KW-0227">DNA damage</keyword>
<protein>
    <submittedName>
        <fullName evidence="6">FATC domain-containing protein</fullName>
        <ecNumber evidence="6">2.7.11.1</ecNumber>
    </submittedName>
</protein>
<evidence type="ECO:0000256" key="4">
    <source>
        <dbReference type="ARBA" id="ARBA00023242"/>
    </source>
</evidence>
<dbReference type="InterPro" id="IPR011009">
    <property type="entry name" value="Kinase-like_dom_sf"/>
</dbReference>
<dbReference type="SUPFAM" id="SSF56112">
    <property type="entry name" value="Protein kinase-like (PK-like)"/>
    <property type="match status" value="1"/>
</dbReference>
<dbReference type="AlphaFoldDB" id="A0A086PX86"/>
<feature type="domain" description="PI3K/PI4K catalytic" evidence="5">
    <location>
        <begin position="67"/>
        <end position="254"/>
    </location>
</feature>
<dbReference type="InterPro" id="IPR036940">
    <property type="entry name" value="PI3/4_kinase_cat_sf"/>
</dbReference>
<dbReference type="Gene3D" id="1.10.1070.11">
    <property type="entry name" value="Phosphatidylinositol 3-/4-kinase, catalytic domain"/>
    <property type="match status" value="1"/>
</dbReference>
<dbReference type="PANTHER" id="PTHR11139:SF69">
    <property type="entry name" value="SERINE_THREONINE-PROTEIN KINASE ATR"/>
    <property type="match status" value="1"/>
</dbReference>
<dbReference type="InterPro" id="IPR050517">
    <property type="entry name" value="DDR_Repair_Kinase"/>
</dbReference>
<gene>
    <name evidence="6" type="ORF">TGMAS_283702B</name>
</gene>
<proteinExistence type="predicted"/>
<dbReference type="VEuPathDB" id="ToxoDB:TGMAS_283702B"/>
<keyword evidence="2" id="KW-0418">Kinase</keyword>
<evidence type="ECO:0000256" key="1">
    <source>
        <dbReference type="ARBA" id="ARBA00004123"/>
    </source>
</evidence>
<dbReference type="GO" id="GO:0005694">
    <property type="term" value="C:chromosome"/>
    <property type="evidence" value="ECO:0007669"/>
    <property type="project" value="TreeGrafter"/>
</dbReference>
<dbReference type="EC" id="2.7.11.1" evidence="6"/>